<evidence type="ECO:0000313" key="8">
    <source>
        <dbReference type="EMBL" id="MBB6255302.1"/>
    </source>
</evidence>
<dbReference type="InterPro" id="IPR011251">
    <property type="entry name" value="Luciferase-like_dom"/>
</dbReference>
<dbReference type="InterPro" id="IPR036661">
    <property type="entry name" value="Luciferase-like_sf"/>
</dbReference>
<dbReference type="GO" id="GO:0004497">
    <property type="term" value="F:monooxygenase activity"/>
    <property type="evidence" value="ECO:0007669"/>
    <property type="project" value="UniProtKB-KW"/>
</dbReference>
<feature type="binding site" evidence="6">
    <location>
        <position position="98"/>
    </location>
    <ligand>
        <name>FMN</name>
        <dbReference type="ChEBI" id="CHEBI:58210"/>
    </ligand>
</feature>
<evidence type="ECO:0000256" key="4">
    <source>
        <dbReference type="ARBA" id="ARBA00023033"/>
    </source>
</evidence>
<feature type="binding site" evidence="6">
    <location>
        <position position="150"/>
    </location>
    <ligand>
        <name>FMN</name>
        <dbReference type="ChEBI" id="CHEBI:58210"/>
    </ligand>
</feature>
<dbReference type="RefSeq" id="WP_184807814.1">
    <property type="nucleotide sequence ID" value="NZ_JACIIZ010000030.1"/>
</dbReference>
<dbReference type="PIRSF" id="PIRSF000337">
    <property type="entry name" value="NTA_MOA"/>
    <property type="match status" value="1"/>
</dbReference>
<dbReference type="PANTHER" id="PTHR30011">
    <property type="entry name" value="ALKANESULFONATE MONOOXYGENASE-RELATED"/>
    <property type="match status" value="1"/>
</dbReference>
<dbReference type="Proteomes" id="UP000539175">
    <property type="component" value="Unassembled WGS sequence"/>
</dbReference>
<dbReference type="InterPro" id="IPR016215">
    <property type="entry name" value="NTA_MOA"/>
</dbReference>
<feature type="domain" description="Luciferase-like" evidence="7">
    <location>
        <begin position="28"/>
        <end position="386"/>
    </location>
</feature>
<reference evidence="8 9" key="1">
    <citation type="submission" date="2020-08" db="EMBL/GenBank/DDBJ databases">
        <title>Genomic Encyclopedia of Type Strains, Phase IV (KMG-IV): sequencing the most valuable type-strain genomes for metagenomic binning, comparative biology and taxonomic classification.</title>
        <authorList>
            <person name="Goeker M."/>
        </authorList>
    </citation>
    <scope>NUCLEOTIDE SEQUENCE [LARGE SCALE GENOMIC DNA]</scope>
    <source>
        <strain evidence="8 9">DSM 22198</strain>
    </source>
</reference>
<evidence type="ECO:0000256" key="6">
    <source>
        <dbReference type="PIRSR" id="PIRSR000337-1"/>
    </source>
</evidence>
<sequence length="442" mass="49189">MPRTQLNLVGFLSGSAVNGDSWRHPDSDIDADLDFGRYKAYAQALERGKFDALFFYDNVLGVADPAWLTANPGVPRWEPLTLLAALAVVTERIGLIGTASTTFNEPYNLARRLASLDHLSGGRAGWNVVTATGGAENFNLDTHIDHAERYQRAHEFYDVVTGLWDSYADGAFVKDRASGRWTDPAKVHVLNHKGRFYQVQGPLNTPRPVQGHPVIAQAGASDDGRELAGRVGEVLYTAEHDIALARAFHADVKERAVRHGRHPDHVRILPGVSPFVGRTLGEAEDKYEDLLRHRDAATTLRGLSTYASLGVDLSTLPFEEPIRLPDEIAETNSHKSRQRLMVDWIRQDRPTVRQLYRKFTAGGHRVLVGTPRSIADDFEEWFTTGAADGFTIMFSSAPAGIEDFVDLVVPELQRRGLFRQDYPGRTLRDTLGLPVPRNRFFA</sequence>
<gene>
    <name evidence="8" type="ORF">FHS74_005901</name>
</gene>
<dbReference type="Gene3D" id="3.20.20.30">
    <property type="entry name" value="Luciferase-like domain"/>
    <property type="match status" value="1"/>
</dbReference>
<dbReference type="CDD" id="cd01095">
    <property type="entry name" value="Nitrilotriacetate_monoxgenase"/>
    <property type="match status" value="1"/>
</dbReference>
<evidence type="ECO:0000256" key="2">
    <source>
        <dbReference type="ARBA" id="ARBA00022643"/>
    </source>
</evidence>
<keyword evidence="1 6" id="KW-0285">Flavoprotein</keyword>
<feature type="binding site" evidence="6">
    <location>
        <position position="221"/>
    </location>
    <ligand>
        <name>FMN</name>
        <dbReference type="ChEBI" id="CHEBI:58210"/>
    </ligand>
</feature>
<organism evidence="8 9">
    <name type="scientific">Nitrospirillum iridis</name>
    <dbReference type="NCBI Taxonomy" id="765888"/>
    <lineage>
        <taxon>Bacteria</taxon>
        <taxon>Pseudomonadati</taxon>
        <taxon>Pseudomonadota</taxon>
        <taxon>Alphaproteobacteria</taxon>
        <taxon>Rhodospirillales</taxon>
        <taxon>Azospirillaceae</taxon>
        <taxon>Nitrospirillum</taxon>
    </lineage>
</organism>
<feature type="binding site" evidence="6">
    <location>
        <position position="57"/>
    </location>
    <ligand>
        <name>FMN</name>
        <dbReference type="ChEBI" id="CHEBI:58210"/>
    </ligand>
</feature>
<keyword evidence="3" id="KW-0560">Oxidoreductase</keyword>
<dbReference type="SUPFAM" id="SSF51679">
    <property type="entry name" value="Bacterial luciferase-like"/>
    <property type="match status" value="1"/>
</dbReference>
<proteinExistence type="inferred from homology"/>
<protein>
    <submittedName>
        <fullName evidence="8">FMN-dependent oxidoreductase (Nitrilotriacetate monooxygenase family)</fullName>
    </submittedName>
</protein>
<dbReference type="EMBL" id="JACIIZ010000030">
    <property type="protein sequence ID" value="MBB6255302.1"/>
    <property type="molecule type" value="Genomic_DNA"/>
</dbReference>
<name>A0A7X0B4L4_9PROT</name>
<dbReference type="AlphaFoldDB" id="A0A7X0B4L4"/>
<evidence type="ECO:0000256" key="1">
    <source>
        <dbReference type="ARBA" id="ARBA00022630"/>
    </source>
</evidence>
<evidence type="ECO:0000313" key="9">
    <source>
        <dbReference type="Proteomes" id="UP000539175"/>
    </source>
</evidence>
<keyword evidence="4 8" id="KW-0503">Monooxygenase</keyword>
<evidence type="ECO:0000256" key="5">
    <source>
        <dbReference type="ARBA" id="ARBA00033748"/>
    </source>
</evidence>
<comment type="similarity">
    <text evidence="5">Belongs to the NtaA/SnaA/DszA monooxygenase family.</text>
</comment>
<comment type="caution">
    <text evidence="8">The sequence shown here is derived from an EMBL/GenBank/DDBJ whole genome shotgun (WGS) entry which is preliminary data.</text>
</comment>
<evidence type="ECO:0000256" key="3">
    <source>
        <dbReference type="ARBA" id="ARBA00023002"/>
    </source>
</evidence>
<keyword evidence="9" id="KW-1185">Reference proteome</keyword>
<dbReference type="Pfam" id="PF00296">
    <property type="entry name" value="Bac_luciferase"/>
    <property type="match status" value="1"/>
</dbReference>
<accession>A0A7X0B4L4</accession>
<evidence type="ECO:0000259" key="7">
    <source>
        <dbReference type="Pfam" id="PF00296"/>
    </source>
</evidence>
<dbReference type="InterPro" id="IPR051260">
    <property type="entry name" value="Diverse_substr_monoxygenases"/>
</dbReference>
<dbReference type="NCBIfam" id="TIGR03860">
    <property type="entry name" value="FMN_nitrolo"/>
    <property type="match status" value="1"/>
</dbReference>
<dbReference type="GO" id="GO:0016705">
    <property type="term" value="F:oxidoreductase activity, acting on paired donors, with incorporation or reduction of molecular oxygen"/>
    <property type="evidence" value="ECO:0007669"/>
    <property type="project" value="InterPro"/>
</dbReference>
<feature type="binding site" evidence="6">
    <location>
        <position position="146"/>
    </location>
    <ligand>
        <name>FMN</name>
        <dbReference type="ChEBI" id="CHEBI:58210"/>
    </ligand>
</feature>
<keyword evidence="2 6" id="KW-0288">FMN</keyword>
<dbReference type="PANTHER" id="PTHR30011:SF16">
    <property type="entry name" value="C2H2 FINGER DOMAIN TRANSCRIPTION FACTOR (EUROFUNG)-RELATED"/>
    <property type="match status" value="1"/>
</dbReference>